<dbReference type="GO" id="GO:0016491">
    <property type="term" value="F:oxidoreductase activity"/>
    <property type="evidence" value="ECO:0007669"/>
    <property type="project" value="InterPro"/>
</dbReference>
<feature type="domain" description="SCP2" evidence="1">
    <location>
        <begin position="248"/>
        <end position="326"/>
    </location>
</feature>
<name>A0A414D633_9FIRM</name>
<evidence type="ECO:0000313" key="3">
    <source>
        <dbReference type="EMBL" id="RHD05335.1"/>
    </source>
</evidence>
<proteinExistence type="predicted"/>
<dbReference type="SUPFAM" id="SSF55718">
    <property type="entry name" value="SCP-like"/>
    <property type="match status" value="1"/>
</dbReference>
<organism evidence="3 4">
    <name type="scientific">Lachnospira eligens</name>
    <dbReference type="NCBI Taxonomy" id="39485"/>
    <lineage>
        <taxon>Bacteria</taxon>
        <taxon>Bacillati</taxon>
        <taxon>Bacillota</taxon>
        <taxon>Clostridia</taxon>
        <taxon>Lachnospirales</taxon>
        <taxon>Lachnospiraceae</taxon>
        <taxon>Lachnospira</taxon>
    </lineage>
</organism>
<dbReference type="Pfam" id="PF03358">
    <property type="entry name" value="FMN_red"/>
    <property type="match status" value="1"/>
</dbReference>
<dbReference type="InterPro" id="IPR036527">
    <property type="entry name" value="SCP2_sterol-bd_dom_sf"/>
</dbReference>
<gene>
    <name evidence="3" type="ORF">DW811_13275</name>
</gene>
<dbReference type="InterPro" id="IPR003033">
    <property type="entry name" value="SCP2_sterol-bd_dom"/>
</dbReference>
<dbReference type="InterPro" id="IPR029039">
    <property type="entry name" value="Flavoprotein-like_sf"/>
</dbReference>
<dbReference type="AlphaFoldDB" id="A0A414D633"/>
<dbReference type="Gene3D" id="3.40.50.360">
    <property type="match status" value="1"/>
</dbReference>
<dbReference type="Gene3D" id="3.30.1050.10">
    <property type="entry name" value="SCP2 sterol-binding domain"/>
    <property type="match status" value="1"/>
</dbReference>
<dbReference type="EMBL" id="QSIS01000023">
    <property type="protein sequence ID" value="RHD05335.1"/>
    <property type="molecule type" value="Genomic_DNA"/>
</dbReference>
<dbReference type="RefSeq" id="WP_118149181.1">
    <property type="nucleotide sequence ID" value="NZ_QSIS01000023.1"/>
</dbReference>
<reference evidence="3 4" key="1">
    <citation type="submission" date="2018-08" db="EMBL/GenBank/DDBJ databases">
        <title>A genome reference for cultivated species of the human gut microbiota.</title>
        <authorList>
            <person name="Zou Y."/>
            <person name="Xue W."/>
            <person name="Luo G."/>
        </authorList>
    </citation>
    <scope>NUCLEOTIDE SEQUENCE [LARGE SCALE GENOMIC DNA]</scope>
    <source>
        <strain evidence="3 4">AM32-2AC</strain>
    </source>
</reference>
<sequence length="331" mass="37906">MNINIYYGGRGLVDDPTILVINKIQEVLDELNVNVNRYNLYEMKNTITTLSQTVTEADGIILATTVEWVGMGGYMQTFLDSCWLYSDKSQILDKYMFPVVMARTYGEREVTLALNNSWEIIGGKIGPALSAYIDDTTEFEFNDNYKTIIEKYAENVYRTISQRIMQLPSSSQTIKNNMLKDTIKLTPQESEQLSKYASDDAFVKTQKQDIESLASIYKELLNDQENGGDDYYLNVFRDNFNPTTGYKSTYMISISDKDKLISIYVDGRDIRVTFGENKSADVIGKLSKETFDQIVEGRETFHRAFMTGAMTARGNLKTLRMLDEIFNFQKQ</sequence>
<accession>A0A414D633</accession>
<evidence type="ECO:0000259" key="1">
    <source>
        <dbReference type="Pfam" id="PF02036"/>
    </source>
</evidence>
<dbReference type="Proteomes" id="UP000284794">
    <property type="component" value="Unassembled WGS sequence"/>
</dbReference>
<feature type="domain" description="NADPH-dependent FMN reductase-like" evidence="2">
    <location>
        <begin position="41"/>
        <end position="128"/>
    </location>
</feature>
<dbReference type="SUPFAM" id="SSF52218">
    <property type="entry name" value="Flavoproteins"/>
    <property type="match status" value="1"/>
</dbReference>
<dbReference type="Pfam" id="PF02036">
    <property type="entry name" value="SCP2"/>
    <property type="match status" value="1"/>
</dbReference>
<protein>
    <submittedName>
        <fullName evidence="3">SCP-2 sterol transfer family protein</fullName>
    </submittedName>
</protein>
<dbReference type="InterPro" id="IPR005025">
    <property type="entry name" value="FMN_Rdtase-like_dom"/>
</dbReference>
<evidence type="ECO:0000259" key="2">
    <source>
        <dbReference type="Pfam" id="PF03358"/>
    </source>
</evidence>
<comment type="caution">
    <text evidence="3">The sequence shown here is derived from an EMBL/GenBank/DDBJ whole genome shotgun (WGS) entry which is preliminary data.</text>
</comment>
<evidence type="ECO:0000313" key="4">
    <source>
        <dbReference type="Proteomes" id="UP000284794"/>
    </source>
</evidence>